<dbReference type="InterPro" id="IPR013785">
    <property type="entry name" value="Aldolase_TIM"/>
</dbReference>
<dbReference type="Gene3D" id="3.20.20.70">
    <property type="entry name" value="Aldolase class I"/>
    <property type="match status" value="1"/>
</dbReference>
<dbReference type="PANTHER" id="PTHR10578:SF107">
    <property type="entry name" value="2-HYDROXYACID OXIDASE 1"/>
    <property type="match status" value="1"/>
</dbReference>
<reference evidence="6" key="1">
    <citation type="submission" date="2016-01" db="EMBL/GenBank/DDBJ databases">
        <authorList>
            <person name="Peeters C."/>
        </authorList>
    </citation>
    <scope>NUCLEOTIDE SEQUENCE</scope>
    <source>
        <strain evidence="6">LMG 29320</strain>
    </source>
</reference>
<feature type="domain" description="FMN hydroxy acid dehydrogenase" evidence="5">
    <location>
        <begin position="1"/>
        <end position="346"/>
    </location>
</feature>
<evidence type="ECO:0000256" key="3">
    <source>
        <dbReference type="ARBA" id="ARBA00022643"/>
    </source>
</evidence>
<organism evidence="6 7">
    <name type="scientific">Caballeronia fortuita</name>
    <dbReference type="NCBI Taxonomy" id="1777138"/>
    <lineage>
        <taxon>Bacteria</taxon>
        <taxon>Pseudomonadati</taxon>
        <taxon>Pseudomonadota</taxon>
        <taxon>Betaproteobacteria</taxon>
        <taxon>Burkholderiales</taxon>
        <taxon>Burkholderiaceae</taxon>
        <taxon>Caballeronia</taxon>
    </lineage>
</organism>
<dbReference type="Pfam" id="PF01070">
    <property type="entry name" value="FMN_dh"/>
    <property type="match status" value="1"/>
</dbReference>
<evidence type="ECO:0000256" key="2">
    <source>
        <dbReference type="ARBA" id="ARBA00022630"/>
    </source>
</evidence>
<dbReference type="InterPro" id="IPR000262">
    <property type="entry name" value="FMN-dep_DH"/>
</dbReference>
<protein>
    <submittedName>
        <fullName evidence="6">L(+)-mandelate dehydrogenase</fullName>
    </submittedName>
</protein>
<gene>
    <name evidence="6" type="ORF">AWB77_01089</name>
</gene>
<dbReference type="PROSITE" id="PS51349">
    <property type="entry name" value="FMN_HYDROXY_ACID_DH_2"/>
    <property type="match status" value="1"/>
</dbReference>
<evidence type="ECO:0000256" key="4">
    <source>
        <dbReference type="ARBA" id="ARBA00023002"/>
    </source>
</evidence>
<comment type="cofactor">
    <cofactor evidence="1">
        <name>FMN</name>
        <dbReference type="ChEBI" id="CHEBI:58210"/>
    </cofactor>
</comment>
<sequence length="346" mass="36015">MKDFRDASRAALGAELYGYLAGRPHDMRPDDADPNELAWSRYRLVPRVLQGHDHVDVTCRLFGCDYAAPIGVGAFAADRLFGEEGVTAIARVCASLGLPVVVSEEAVTPLGDITATRADCWLQLRAAGPLERAVRLAREASRAGCQGIVLTVLAPVHPVPGLHPGGVDVAAQVAQRGWATIGASEGVARLPAFPSWGMDAMSELLTVVHALGMRLVLKGVLHPDDARAAQAAGCDGVMVSNIGVRQSYRWAPVAGQLASIGAALEDGMALLVDGGIRQAADIVAARVLGAHLSIVVRPVVHALAAGGEAAVHDLLSGLVGEVQAICAWMGAASPGDIARDQLIRLD</sequence>
<dbReference type="SUPFAM" id="SSF51395">
    <property type="entry name" value="FMN-linked oxidoreductases"/>
    <property type="match status" value="1"/>
</dbReference>
<proteinExistence type="predicted"/>
<dbReference type="OrthoDB" id="9770452at2"/>
<keyword evidence="2" id="KW-0285">Flavoprotein</keyword>
<name>A0A157ZTW8_9BURK</name>
<dbReference type="GO" id="GO:0016491">
    <property type="term" value="F:oxidoreductase activity"/>
    <property type="evidence" value="ECO:0007669"/>
    <property type="project" value="UniProtKB-KW"/>
</dbReference>
<evidence type="ECO:0000259" key="5">
    <source>
        <dbReference type="PROSITE" id="PS51349"/>
    </source>
</evidence>
<evidence type="ECO:0000313" key="7">
    <source>
        <dbReference type="Proteomes" id="UP000054903"/>
    </source>
</evidence>
<accession>A0A157ZTW8</accession>
<dbReference type="RefSeq" id="WP_061133360.1">
    <property type="nucleotide sequence ID" value="NZ_FCNX02000002.1"/>
</dbReference>
<dbReference type="Proteomes" id="UP000054903">
    <property type="component" value="Unassembled WGS sequence"/>
</dbReference>
<dbReference type="InterPro" id="IPR037396">
    <property type="entry name" value="FMN_HAD"/>
</dbReference>
<keyword evidence="4" id="KW-0560">Oxidoreductase</keyword>
<comment type="caution">
    <text evidence="6">The sequence shown here is derived from an EMBL/GenBank/DDBJ whole genome shotgun (WGS) entry which is preliminary data.</text>
</comment>
<dbReference type="EMBL" id="FCNX02000002">
    <property type="protein sequence ID" value="SAK48994.1"/>
    <property type="molecule type" value="Genomic_DNA"/>
</dbReference>
<dbReference type="PANTHER" id="PTHR10578">
    <property type="entry name" value="S -2-HYDROXY-ACID OXIDASE-RELATED"/>
    <property type="match status" value="1"/>
</dbReference>
<evidence type="ECO:0000256" key="1">
    <source>
        <dbReference type="ARBA" id="ARBA00001917"/>
    </source>
</evidence>
<dbReference type="AlphaFoldDB" id="A0A157ZTW8"/>
<keyword evidence="7" id="KW-1185">Reference proteome</keyword>
<dbReference type="STRING" id="1777138.AWB77_01089"/>
<evidence type="ECO:0000313" key="6">
    <source>
        <dbReference type="EMBL" id="SAK48994.1"/>
    </source>
</evidence>
<keyword evidence="3" id="KW-0288">FMN</keyword>